<dbReference type="InterPro" id="IPR025855">
    <property type="entry name" value="Replic_Relax"/>
</dbReference>
<name>A0ABT9L6H1_9ACTN</name>
<gene>
    <name evidence="1" type="ORF">JOF35_008646</name>
</gene>
<dbReference type="RefSeq" id="WP_307112293.1">
    <property type="nucleotide sequence ID" value="NZ_JAURUE010000002.1"/>
</dbReference>
<protein>
    <submittedName>
        <fullName evidence="1">Uncharacterized protein</fullName>
    </submittedName>
</protein>
<evidence type="ECO:0000313" key="2">
    <source>
        <dbReference type="Proteomes" id="UP001234880"/>
    </source>
</evidence>
<proteinExistence type="predicted"/>
<comment type="caution">
    <text evidence="1">The sequence shown here is derived from an EMBL/GenBank/DDBJ whole genome shotgun (WGS) entry which is preliminary data.</text>
</comment>
<keyword evidence="2" id="KW-1185">Reference proteome</keyword>
<reference evidence="1 2" key="1">
    <citation type="submission" date="2023-07" db="EMBL/GenBank/DDBJ databases">
        <title>Sequencing the genomes of 1000 actinobacteria strains.</title>
        <authorList>
            <person name="Klenk H.-P."/>
        </authorList>
    </citation>
    <scope>NUCLEOTIDE SEQUENCE [LARGE SCALE GENOMIC DNA]</scope>
    <source>
        <strain evidence="1 2">DSM 41600</strain>
    </source>
</reference>
<dbReference type="Proteomes" id="UP001234880">
    <property type="component" value="Unassembled WGS sequence"/>
</dbReference>
<accession>A0ABT9L6H1</accession>
<dbReference type="Pfam" id="PF13814">
    <property type="entry name" value="Replic_Relax"/>
    <property type="match status" value="1"/>
</dbReference>
<dbReference type="EMBL" id="JAURUE010000002">
    <property type="protein sequence ID" value="MDP9616308.1"/>
    <property type="molecule type" value="Genomic_DNA"/>
</dbReference>
<evidence type="ECO:0000313" key="1">
    <source>
        <dbReference type="EMBL" id="MDP9616308.1"/>
    </source>
</evidence>
<sequence length="158" mass="17278">MAETALVFLQDARRRGDVCQPLDWIPEAHHPVGCGEAVIPDALLYCRRGPADGDNGPLLRAFAEVGRATMGPERLAAELPVYERLHRCVPAVPGRRPTLQEPDPEEWRRRCPPLPRVLSVLDDTGPAGVETRSAPCARGPGCWLRPASCTTCPSSPRR</sequence>
<organism evidence="1 2">
    <name type="scientific">Streptomyces demainii</name>
    <dbReference type="NCBI Taxonomy" id="588122"/>
    <lineage>
        <taxon>Bacteria</taxon>
        <taxon>Bacillati</taxon>
        <taxon>Actinomycetota</taxon>
        <taxon>Actinomycetes</taxon>
        <taxon>Kitasatosporales</taxon>
        <taxon>Streptomycetaceae</taxon>
        <taxon>Streptomyces</taxon>
    </lineage>
</organism>